<protein>
    <submittedName>
        <fullName evidence="3">Class F sortase</fullName>
    </submittedName>
</protein>
<evidence type="ECO:0000256" key="1">
    <source>
        <dbReference type="ARBA" id="ARBA00022801"/>
    </source>
</evidence>
<dbReference type="Proteomes" id="UP001596956">
    <property type="component" value="Unassembled WGS sequence"/>
</dbReference>
<reference evidence="4" key="1">
    <citation type="journal article" date="2019" name="Int. J. Syst. Evol. Microbiol.">
        <title>The Global Catalogue of Microorganisms (GCM) 10K type strain sequencing project: providing services to taxonomists for standard genome sequencing and annotation.</title>
        <authorList>
            <consortium name="The Broad Institute Genomics Platform"/>
            <consortium name="The Broad Institute Genome Sequencing Center for Infectious Disease"/>
            <person name="Wu L."/>
            <person name="Ma J."/>
        </authorList>
    </citation>
    <scope>NUCLEOTIDE SEQUENCE [LARGE SCALE GENOMIC DNA]</scope>
    <source>
        <strain evidence="4">CCUG 63369</strain>
    </source>
</reference>
<dbReference type="EMBL" id="JBHTHR010000311">
    <property type="protein sequence ID" value="MFD0801849.1"/>
    <property type="molecule type" value="Genomic_DNA"/>
</dbReference>
<comment type="caution">
    <text evidence="3">The sequence shown here is derived from an EMBL/GenBank/DDBJ whole genome shotgun (WGS) entry which is preliminary data.</text>
</comment>
<proteinExistence type="predicted"/>
<gene>
    <name evidence="3" type="ORF">ACFQZU_11050</name>
</gene>
<dbReference type="Pfam" id="PF04203">
    <property type="entry name" value="Sortase"/>
    <property type="match status" value="1"/>
</dbReference>
<organism evidence="3 4">
    <name type="scientific">Streptomonospora algeriensis</name>
    <dbReference type="NCBI Taxonomy" id="995084"/>
    <lineage>
        <taxon>Bacteria</taxon>
        <taxon>Bacillati</taxon>
        <taxon>Actinomycetota</taxon>
        <taxon>Actinomycetes</taxon>
        <taxon>Streptosporangiales</taxon>
        <taxon>Nocardiopsidaceae</taxon>
        <taxon>Streptomonospora</taxon>
    </lineage>
</organism>
<dbReference type="SUPFAM" id="SSF63817">
    <property type="entry name" value="Sortase"/>
    <property type="match status" value="1"/>
</dbReference>
<dbReference type="InterPro" id="IPR023365">
    <property type="entry name" value="Sortase_dom-sf"/>
</dbReference>
<keyword evidence="4" id="KW-1185">Reference proteome</keyword>
<evidence type="ECO:0000313" key="3">
    <source>
        <dbReference type="EMBL" id="MFD0801849.1"/>
    </source>
</evidence>
<dbReference type="Gene3D" id="2.40.260.10">
    <property type="entry name" value="Sortase"/>
    <property type="match status" value="1"/>
</dbReference>
<sequence>MAGVALIAAALAGPLARVPESPVAPASSSASTDAQHNAGTSPTPSPNEPFGPALPRSEPTSLRVAAIDLHVDKFTELGLRPDGEIEVPRSFDTAGWYSEGPAPGQPGAAVIGAHVDSETGPALFHRLAHVEEGDRIEVERADGRTTVFRVFGVERHAKNRFPTERVYGPTGGHPELRLVTCGGEFNERRQSYRDNVVVFARSVPRGATH</sequence>
<feature type="compositionally biased region" description="Low complexity" evidence="2">
    <location>
        <begin position="17"/>
        <end position="31"/>
    </location>
</feature>
<dbReference type="InterPro" id="IPR005754">
    <property type="entry name" value="Sortase"/>
</dbReference>
<evidence type="ECO:0000256" key="2">
    <source>
        <dbReference type="SAM" id="MobiDB-lite"/>
    </source>
</evidence>
<dbReference type="InterPro" id="IPR042001">
    <property type="entry name" value="Sortase_F"/>
</dbReference>
<accession>A0ABW3BFJ3</accession>
<name>A0ABW3BFJ3_9ACTN</name>
<dbReference type="NCBIfam" id="NF033748">
    <property type="entry name" value="class_F_sortase"/>
    <property type="match status" value="1"/>
</dbReference>
<evidence type="ECO:0000313" key="4">
    <source>
        <dbReference type="Proteomes" id="UP001596956"/>
    </source>
</evidence>
<dbReference type="CDD" id="cd05829">
    <property type="entry name" value="Sortase_F"/>
    <property type="match status" value="1"/>
</dbReference>
<feature type="region of interest" description="Disordered" evidence="2">
    <location>
        <begin position="17"/>
        <end position="57"/>
    </location>
</feature>
<keyword evidence="1" id="KW-0378">Hydrolase</keyword>
<feature type="compositionally biased region" description="Polar residues" evidence="2">
    <location>
        <begin position="32"/>
        <end position="42"/>
    </location>
</feature>